<reference evidence="1 2" key="1">
    <citation type="journal article" date="2014" name="Genome Announc.">
        <title>Draft Genome Sequences of Two Vibrionaceae Species, Vibrio ponticus C121 and Photobacterium aphoticum C119, Isolated as Coral Reef Microbiota.</title>
        <authorList>
            <person name="Al-saari N."/>
            <person name="Meirelles P.M."/>
            <person name="Mino S."/>
            <person name="Suda W."/>
            <person name="Oshima K."/>
            <person name="Hattori M."/>
            <person name="Ohkuma M."/>
            <person name="Thompson F.L."/>
            <person name="Gomez-Gil B."/>
            <person name="Sawabe T."/>
            <person name="Sawabe T."/>
        </authorList>
    </citation>
    <scope>NUCLEOTIDE SEQUENCE [LARGE SCALE GENOMIC DNA]</scope>
    <source>
        <strain evidence="1 2">JCM 19237</strain>
    </source>
</reference>
<comment type="caution">
    <text evidence="1">The sequence shown here is derived from an EMBL/GenBank/DDBJ whole genome shotgun (WGS) entry which is preliminary data.</text>
</comment>
<accession>A0A090RAI0</accession>
<protein>
    <submittedName>
        <fullName evidence="1">Uncharacterized protein</fullName>
    </submittedName>
</protein>
<evidence type="ECO:0000313" key="2">
    <source>
        <dbReference type="Proteomes" id="UP000029227"/>
    </source>
</evidence>
<sequence>MEQAQLRGLLQLVDFATQRRLVDIQVVGGFSEIQFLCQQAEHP</sequence>
<dbReference type="Proteomes" id="UP000029227">
    <property type="component" value="Unassembled WGS sequence"/>
</dbReference>
<dbReference type="STRING" id="754436.JCM19237_1254"/>
<proteinExistence type="predicted"/>
<name>A0A090RAI0_9GAMM</name>
<organism evidence="1 2">
    <name type="scientific">Photobacterium aphoticum</name>
    <dbReference type="NCBI Taxonomy" id="754436"/>
    <lineage>
        <taxon>Bacteria</taxon>
        <taxon>Pseudomonadati</taxon>
        <taxon>Pseudomonadota</taxon>
        <taxon>Gammaproteobacteria</taxon>
        <taxon>Vibrionales</taxon>
        <taxon>Vibrionaceae</taxon>
        <taxon>Photobacterium</taxon>
    </lineage>
</organism>
<dbReference type="EMBL" id="BBMN01000004">
    <property type="protein sequence ID" value="GAL04582.1"/>
    <property type="molecule type" value="Genomic_DNA"/>
</dbReference>
<gene>
    <name evidence="1" type="ORF">JCM19237_1254</name>
</gene>
<evidence type="ECO:0000313" key="1">
    <source>
        <dbReference type="EMBL" id="GAL04582.1"/>
    </source>
</evidence>
<dbReference type="AlphaFoldDB" id="A0A090RAI0"/>